<comment type="subcellular location">
    <subcellularLocation>
        <location evidence="1">Nucleus</location>
    </subcellularLocation>
</comment>
<dbReference type="GO" id="GO:0045944">
    <property type="term" value="P:positive regulation of transcription by RNA polymerase II"/>
    <property type="evidence" value="ECO:0007669"/>
    <property type="project" value="TreeGrafter"/>
</dbReference>
<dbReference type="SMART" id="SM00066">
    <property type="entry name" value="GAL4"/>
    <property type="match status" value="1"/>
</dbReference>
<gene>
    <name evidence="5" type="ORF">L207DRAFT_496780</name>
</gene>
<organism evidence="5 6">
    <name type="scientific">Hyaloscypha variabilis (strain UAMH 11265 / GT02V1 / F)</name>
    <name type="common">Meliniomyces variabilis</name>
    <dbReference type="NCBI Taxonomy" id="1149755"/>
    <lineage>
        <taxon>Eukaryota</taxon>
        <taxon>Fungi</taxon>
        <taxon>Dikarya</taxon>
        <taxon>Ascomycota</taxon>
        <taxon>Pezizomycotina</taxon>
        <taxon>Leotiomycetes</taxon>
        <taxon>Helotiales</taxon>
        <taxon>Hyaloscyphaceae</taxon>
        <taxon>Hyaloscypha</taxon>
        <taxon>Hyaloscypha variabilis</taxon>
    </lineage>
</organism>
<feature type="domain" description="Zn(2)-C6 fungal-type" evidence="4">
    <location>
        <begin position="33"/>
        <end position="63"/>
    </location>
</feature>
<evidence type="ECO:0000256" key="3">
    <source>
        <dbReference type="SAM" id="MobiDB-lite"/>
    </source>
</evidence>
<dbReference type="Pfam" id="PF11951">
    <property type="entry name" value="Fungal_trans_2"/>
    <property type="match status" value="1"/>
</dbReference>
<dbReference type="PROSITE" id="PS00463">
    <property type="entry name" value="ZN2_CY6_FUNGAL_1"/>
    <property type="match status" value="1"/>
</dbReference>
<dbReference type="OrthoDB" id="4525710at2759"/>
<dbReference type="Gene3D" id="4.10.240.10">
    <property type="entry name" value="Zn(2)-C6 fungal-type DNA-binding domain"/>
    <property type="match status" value="1"/>
</dbReference>
<evidence type="ECO:0000256" key="2">
    <source>
        <dbReference type="ARBA" id="ARBA00023242"/>
    </source>
</evidence>
<feature type="region of interest" description="Disordered" evidence="3">
    <location>
        <begin position="116"/>
        <end position="195"/>
    </location>
</feature>
<evidence type="ECO:0000256" key="1">
    <source>
        <dbReference type="ARBA" id="ARBA00004123"/>
    </source>
</evidence>
<proteinExistence type="predicted"/>
<reference evidence="5 6" key="1">
    <citation type="submission" date="2016-04" db="EMBL/GenBank/DDBJ databases">
        <title>A degradative enzymes factory behind the ericoid mycorrhizal symbiosis.</title>
        <authorList>
            <consortium name="DOE Joint Genome Institute"/>
            <person name="Martino E."/>
            <person name="Morin E."/>
            <person name="Grelet G."/>
            <person name="Kuo A."/>
            <person name="Kohler A."/>
            <person name="Daghino S."/>
            <person name="Barry K."/>
            <person name="Choi C."/>
            <person name="Cichocki N."/>
            <person name="Clum A."/>
            <person name="Copeland A."/>
            <person name="Hainaut M."/>
            <person name="Haridas S."/>
            <person name="Labutti K."/>
            <person name="Lindquist E."/>
            <person name="Lipzen A."/>
            <person name="Khouja H.-R."/>
            <person name="Murat C."/>
            <person name="Ohm R."/>
            <person name="Olson A."/>
            <person name="Spatafora J."/>
            <person name="Veneault-Fourrey C."/>
            <person name="Henrissat B."/>
            <person name="Grigoriev I."/>
            <person name="Martin F."/>
            <person name="Perotto S."/>
        </authorList>
    </citation>
    <scope>NUCLEOTIDE SEQUENCE [LARGE SCALE GENOMIC DNA]</scope>
    <source>
        <strain evidence="5 6">F</strain>
    </source>
</reference>
<protein>
    <recommendedName>
        <fullName evidence="4">Zn(2)-C6 fungal-type domain-containing protein</fullName>
    </recommendedName>
</protein>
<name>A0A2J6R8K1_HYAVF</name>
<dbReference type="Proteomes" id="UP000235786">
    <property type="component" value="Unassembled WGS sequence"/>
</dbReference>
<dbReference type="Pfam" id="PF00172">
    <property type="entry name" value="Zn_clus"/>
    <property type="match status" value="1"/>
</dbReference>
<sequence length="615" mass="68437">MVQMFAGAAHPSPEIGQRPEPIASLQRAQKVRGCVLCRSAHAKCDNQDPSCSRCTVLNRECVRAPLDPFRHIYNPTVKPVDRALEPRPEYEYAENQVWLTPLNNVVEFVFEDPSNEHVVPPSTQSGGVSSHSPASDPSLPPLGNPQGRYPSTSNYSTTGGPLSQSPVTFNAPGTSSVGSARSRNPTSDSLLPGVPEWLRNTDTWQSCSVTENTQNDHQDGSEELASGGSFSSSLSISPDAANTGARKRHWPLEDENEALLLRHFTAKLSLWFDYCDPQNTFATLVVQQAVKSPTLLYAILATSARHLSMISDFDAYLADKYHRECLELLIHIVGDSSALLDDALCAATVILRLFEEISVPLVGSDTQGHLMGTHTFMRASEYRPFGIREAVFRVVLRQEIVFAFKTQAALQLLPEYVQVDRAMERVDDWAFAFHIMVLCAEVLSYCYGEGPKLAEAWDDLSARVKSWIDSKPSSYEPLFCVPTCVVKGQIFPQIWLLNDCHVAAHQHYLICQILLVSHNPRRPQLGPRRTESVDSTERVIRNHVKDICGIALSNSHCIPAMFTASMVISVCGEFFTDYQEQKAMLEILVKTDVELAWPTASAQSYLLEKWDWNQV</sequence>
<evidence type="ECO:0000259" key="4">
    <source>
        <dbReference type="PROSITE" id="PS50048"/>
    </source>
</evidence>
<dbReference type="PANTHER" id="PTHR37534:SF2">
    <property type="entry name" value="N-ACETYLTRANSFERASE DOMAIN-CONTAINING PROTEIN"/>
    <property type="match status" value="1"/>
</dbReference>
<dbReference type="EMBL" id="KZ613953">
    <property type="protein sequence ID" value="PMD34851.1"/>
    <property type="molecule type" value="Genomic_DNA"/>
</dbReference>
<dbReference type="PANTHER" id="PTHR37534">
    <property type="entry name" value="TRANSCRIPTIONAL ACTIVATOR PROTEIN UGA3"/>
    <property type="match status" value="1"/>
</dbReference>
<accession>A0A2J6R8K1</accession>
<evidence type="ECO:0000313" key="6">
    <source>
        <dbReference type="Proteomes" id="UP000235786"/>
    </source>
</evidence>
<keyword evidence="2" id="KW-0539">Nucleus</keyword>
<evidence type="ECO:0000313" key="5">
    <source>
        <dbReference type="EMBL" id="PMD34851.1"/>
    </source>
</evidence>
<dbReference type="GO" id="GO:0000976">
    <property type="term" value="F:transcription cis-regulatory region binding"/>
    <property type="evidence" value="ECO:0007669"/>
    <property type="project" value="TreeGrafter"/>
</dbReference>
<feature type="compositionally biased region" description="Low complexity" evidence="3">
    <location>
        <begin position="223"/>
        <end position="237"/>
    </location>
</feature>
<dbReference type="GO" id="GO:0000981">
    <property type="term" value="F:DNA-binding transcription factor activity, RNA polymerase II-specific"/>
    <property type="evidence" value="ECO:0007669"/>
    <property type="project" value="InterPro"/>
</dbReference>
<dbReference type="CDD" id="cd00067">
    <property type="entry name" value="GAL4"/>
    <property type="match status" value="1"/>
</dbReference>
<keyword evidence="6" id="KW-1185">Reference proteome</keyword>
<dbReference type="GO" id="GO:0008270">
    <property type="term" value="F:zinc ion binding"/>
    <property type="evidence" value="ECO:0007669"/>
    <property type="project" value="InterPro"/>
</dbReference>
<dbReference type="GO" id="GO:0005634">
    <property type="term" value="C:nucleus"/>
    <property type="evidence" value="ECO:0007669"/>
    <property type="project" value="UniProtKB-SubCell"/>
</dbReference>
<dbReference type="InterPro" id="IPR036864">
    <property type="entry name" value="Zn2-C6_fun-type_DNA-bd_sf"/>
</dbReference>
<dbReference type="STRING" id="1149755.A0A2J6R8K1"/>
<dbReference type="SUPFAM" id="SSF57701">
    <property type="entry name" value="Zn2/Cys6 DNA-binding domain"/>
    <property type="match status" value="1"/>
</dbReference>
<feature type="region of interest" description="Disordered" evidence="3">
    <location>
        <begin position="210"/>
        <end position="248"/>
    </location>
</feature>
<feature type="region of interest" description="Disordered" evidence="3">
    <location>
        <begin position="1"/>
        <end position="21"/>
    </location>
</feature>
<dbReference type="InterPro" id="IPR001138">
    <property type="entry name" value="Zn2Cys6_DnaBD"/>
</dbReference>
<dbReference type="AlphaFoldDB" id="A0A2J6R8K1"/>
<feature type="compositionally biased region" description="Polar residues" evidence="3">
    <location>
        <begin position="149"/>
        <end position="189"/>
    </location>
</feature>
<dbReference type="PROSITE" id="PS50048">
    <property type="entry name" value="ZN2_CY6_FUNGAL_2"/>
    <property type="match status" value="1"/>
</dbReference>
<feature type="compositionally biased region" description="Polar residues" evidence="3">
    <location>
        <begin position="121"/>
        <end position="135"/>
    </location>
</feature>
<dbReference type="InterPro" id="IPR021858">
    <property type="entry name" value="Fun_TF"/>
</dbReference>